<dbReference type="Proteomes" id="UP001595868">
    <property type="component" value="Unassembled WGS sequence"/>
</dbReference>
<dbReference type="InterPro" id="IPR035897">
    <property type="entry name" value="Toll_tir_struct_dom_sf"/>
</dbReference>
<dbReference type="NCBIfam" id="TIGR04276">
    <property type="entry name" value="FxsC_Cterm"/>
    <property type="match status" value="1"/>
</dbReference>
<protein>
    <submittedName>
        <fullName evidence="3">TIR-like protein FxsC</fullName>
    </submittedName>
</protein>
<dbReference type="EMBL" id="JBHSBN010000005">
    <property type="protein sequence ID" value="MFC4106154.1"/>
    <property type="molecule type" value="Genomic_DNA"/>
</dbReference>
<dbReference type="SUPFAM" id="SSF52200">
    <property type="entry name" value="Toll/Interleukin receptor TIR domain"/>
    <property type="match status" value="1"/>
</dbReference>
<dbReference type="RefSeq" id="WP_377543659.1">
    <property type="nucleotide sequence ID" value="NZ_JBHSBN010000005.1"/>
</dbReference>
<accession>A0ABV8KJI2</accession>
<evidence type="ECO:0000259" key="2">
    <source>
        <dbReference type="Pfam" id="PF13676"/>
    </source>
</evidence>
<evidence type="ECO:0000313" key="3">
    <source>
        <dbReference type="EMBL" id="MFC4106154.1"/>
    </source>
</evidence>
<evidence type="ECO:0000313" key="4">
    <source>
        <dbReference type="Proteomes" id="UP001595868"/>
    </source>
</evidence>
<comment type="caution">
    <text evidence="3">The sequence shown here is derived from an EMBL/GenBank/DDBJ whole genome shotgun (WGS) entry which is preliminary data.</text>
</comment>
<dbReference type="InterPro" id="IPR047603">
    <property type="entry name" value="FxsC_N"/>
</dbReference>
<feature type="domain" description="TIR" evidence="2">
    <location>
        <begin position="38"/>
        <end position="177"/>
    </location>
</feature>
<reference evidence="4" key="1">
    <citation type="journal article" date="2019" name="Int. J. Syst. Evol. Microbiol.">
        <title>The Global Catalogue of Microorganisms (GCM) 10K type strain sequencing project: providing services to taxonomists for standard genome sequencing and annotation.</title>
        <authorList>
            <consortium name="The Broad Institute Genomics Platform"/>
            <consortium name="The Broad Institute Genome Sequencing Center for Infectious Disease"/>
            <person name="Wu L."/>
            <person name="Ma J."/>
        </authorList>
    </citation>
    <scope>NUCLEOTIDE SEQUENCE [LARGE SCALE GENOMIC DNA]</scope>
    <source>
        <strain evidence="4">2902at01</strain>
    </source>
</reference>
<dbReference type="InterPro" id="IPR000157">
    <property type="entry name" value="TIR_dom"/>
</dbReference>
<feature type="compositionally biased region" description="Basic and acidic residues" evidence="1">
    <location>
        <begin position="357"/>
        <end position="366"/>
    </location>
</feature>
<dbReference type="Gene3D" id="3.40.50.10140">
    <property type="entry name" value="Toll/interleukin-1 receptor homology (TIR) domain"/>
    <property type="match status" value="1"/>
</dbReference>
<feature type="region of interest" description="Disordered" evidence="1">
    <location>
        <begin position="419"/>
        <end position="440"/>
    </location>
</feature>
<dbReference type="InterPro" id="IPR026367">
    <property type="entry name" value="FxsC_C"/>
</dbReference>
<sequence length="440" mass="48922">MTAQHADNADATGAGPAGAEPVGTGRSDAAPVAGGLYFFLSYARSGDDPYVQQFYRDLCSEVRVRAGLASTEEVGFLDSHSIDIGSTWSVDLVEALSECRSFLALCSPRYFLSEPCGREWQIFDERLARHERNTGARSNALLPVFWLPPRRVPEAVSRRQYDNEAFSDAYRRDGLRQLMRLSRNRDEYLDMLSILADRIVENALVDPLPPVTGRTVDFEDARSAFHTPGERNARELRRISSVARSDHVDFLVVAPSRQEAGVVRRRLEFYGDTSEDWAPYLPSLPGSLASFAREVAAKVGLTSDVLPIQRSAEPGRAGRRIVVLLVDAWSTQLEAYRRALTRQENRGTPAATAMVPRSHEDSETHENWRWLSDGLRSVFLDRVAAGESLAYRADILTHRAFDEDLQVVLEVARNRIFAQAGPPAAETDRGGPPRPILEGP</sequence>
<proteinExistence type="predicted"/>
<keyword evidence="4" id="KW-1185">Reference proteome</keyword>
<evidence type="ECO:0000256" key="1">
    <source>
        <dbReference type="SAM" id="MobiDB-lite"/>
    </source>
</evidence>
<dbReference type="NCBIfam" id="NF040588">
    <property type="entry name" value="FxsC_Nterm"/>
    <property type="match status" value="1"/>
</dbReference>
<name>A0ABV8KJI2_9ACTN</name>
<feature type="region of interest" description="Disordered" evidence="1">
    <location>
        <begin position="344"/>
        <end position="366"/>
    </location>
</feature>
<dbReference type="Pfam" id="PF13676">
    <property type="entry name" value="TIR_2"/>
    <property type="match status" value="1"/>
</dbReference>
<gene>
    <name evidence="3" type="ORF">ACFOX0_09410</name>
</gene>
<feature type="region of interest" description="Disordered" evidence="1">
    <location>
        <begin position="1"/>
        <end position="25"/>
    </location>
</feature>
<organism evidence="3 4">
    <name type="scientific">Micromonospora zhanjiangensis</name>
    <dbReference type="NCBI Taxonomy" id="1522057"/>
    <lineage>
        <taxon>Bacteria</taxon>
        <taxon>Bacillati</taxon>
        <taxon>Actinomycetota</taxon>
        <taxon>Actinomycetes</taxon>
        <taxon>Micromonosporales</taxon>
        <taxon>Micromonosporaceae</taxon>
        <taxon>Micromonospora</taxon>
    </lineage>
</organism>